<dbReference type="AlphaFoldDB" id="A0A8A1LJV6"/>
<proteinExistence type="predicted"/>
<protein>
    <submittedName>
        <fullName evidence="1">Uncharacterized protein</fullName>
    </submittedName>
</protein>
<evidence type="ECO:0000313" key="2">
    <source>
        <dbReference type="Proteomes" id="UP000663419"/>
    </source>
</evidence>
<sequence>MIIRSLTKQYANITVAYVSSKGDDYRRIGTPIPGLFLHFLLAHDLPSQQPGYKLSIPFRVYEKQK</sequence>
<dbReference type="VEuPathDB" id="FungiDB:I7I53_01096"/>
<organism evidence="1 2">
    <name type="scientific">Ajellomyces capsulatus (strain H88)</name>
    <name type="common">Darling's disease fungus</name>
    <name type="synonym">Histoplasma capsulatum</name>
    <dbReference type="NCBI Taxonomy" id="544711"/>
    <lineage>
        <taxon>Eukaryota</taxon>
        <taxon>Fungi</taxon>
        <taxon>Dikarya</taxon>
        <taxon>Ascomycota</taxon>
        <taxon>Pezizomycotina</taxon>
        <taxon>Eurotiomycetes</taxon>
        <taxon>Eurotiomycetidae</taxon>
        <taxon>Onygenales</taxon>
        <taxon>Ajellomycetaceae</taxon>
        <taxon>Histoplasma</taxon>
    </lineage>
</organism>
<dbReference type="EMBL" id="CP069104">
    <property type="protein sequence ID" value="QSS53740.1"/>
    <property type="molecule type" value="Genomic_DNA"/>
</dbReference>
<dbReference type="Proteomes" id="UP000663419">
    <property type="component" value="Chromosome 3"/>
</dbReference>
<evidence type="ECO:0000313" key="1">
    <source>
        <dbReference type="EMBL" id="QSS53740.1"/>
    </source>
</evidence>
<name>A0A8A1LJV6_AJEC8</name>
<reference evidence="1" key="1">
    <citation type="submission" date="2021-01" db="EMBL/GenBank/DDBJ databases">
        <title>Chromosome-level genome assembly of a human fungal pathogen reveals clustering of transcriptionally co-regulated genes.</title>
        <authorList>
            <person name="Voorhies M."/>
            <person name="Cohen S."/>
            <person name="Shea T.P."/>
            <person name="Petrus S."/>
            <person name="Munoz J.F."/>
            <person name="Poplawski S."/>
            <person name="Goldman W.E."/>
            <person name="Michael T."/>
            <person name="Cuomo C.A."/>
            <person name="Sil A."/>
            <person name="Beyhan S."/>
        </authorList>
    </citation>
    <scope>NUCLEOTIDE SEQUENCE</scope>
    <source>
        <strain evidence="1">H88</strain>
    </source>
</reference>
<gene>
    <name evidence="1" type="ORF">I7I53_01096</name>
</gene>
<accession>A0A8A1LJV6</accession>